<dbReference type="OrthoDB" id="1928288at2759"/>
<gene>
    <name evidence="2" type="ORF">M569_01762</name>
</gene>
<feature type="region of interest" description="Disordered" evidence="1">
    <location>
        <begin position="83"/>
        <end position="106"/>
    </location>
</feature>
<sequence length="135" mass="15791">MESVKKMMLIHEQVFKEQVHELHRLYGLQKVLMQKQRMESLRFISPWQNAAAPPEMGGYKLCSFMPSCSGDDDSRMRIVLDLESLQDPNKSRNDDEEEEESDDVEVELTLSIGQCTRKQRNGKNRIIRDYQPNLC</sequence>
<evidence type="ECO:0000313" key="3">
    <source>
        <dbReference type="Proteomes" id="UP000015453"/>
    </source>
</evidence>
<evidence type="ECO:0000256" key="1">
    <source>
        <dbReference type="SAM" id="MobiDB-lite"/>
    </source>
</evidence>
<comment type="caution">
    <text evidence="2">The sequence shown here is derived from an EMBL/GenBank/DDBJ whole genome shotgun (WGS) entry which is preliminary data.</text>
</comment>
<proteinExistence type="predicted"/>
<dbReference type="AlphaFoldDB" id="S8D6G1"/>
<feature type="compositionally biased region" description="Acidic residues" evidence="1">
    <location>
        <begin position="94"/>
        <end position="106"/>
    </location>
</feature>
<dbReference type="PANTHER" id="PTHR33167">
    <property type="entry name" value="TRANSCRIPTION FACTOR, PUTATIVE (DUF863)-RELATED"/>
    <property type="match status" value="1"/>
</dbReference>
<dbReference type="EMBL" id="AUSU01000607">
    <property type="protein sequence ID" value="EPS73001.1"/>
    <property type="molecule type" value="Genomic_DNA"/>
</dbReference>
<dbReference type="PANTHER" id="PTHR33167:SF33">
    <property type="entry name" value="MYB-CC TYPE TRANSCRIPTION FACTOR LHEQLE-CONTAINING DOMAIN-CONTAINING PROTEIN"/>
    <property type="match status" value="1"/>
</dbReference>
<accession>S8D6G1</accession>
<reference evidence="2 3" key="1">
    <citation type="journal article" date="2013" name="BMC Genomics">
        <title>The miniature genome of a carnivorous plant Genlisea aurea contains a low number of genes and short non-coding sequences.</title>
        <authorList>
            <person name="Leushkin E.V."/>
            <person name="Sutormin R.A."/>
            <person name="Nabieva E.R."/>
            <person name="Penin A.A."/>
            <person name="Kondrashov A.S."/>
            <person name="Logacheva M.D."/>
        </authorList>
    </citation>
    <scope>NUCLEOTIDE SEQUENCE [LARGE SCALE GENOMIC DNA]</scope>
</reference>
<evidence type="ECO:0000313" key="2">
    <source>
        <dbReference type="EMBL" id="EPS73001.1"/>
    </source>
</evidence>
<dbReference type="Proteomes" id="UP000015453">
    <property type="component" value="Unassembled WGS sequence"/>
</dbReference>
<keyword evidence="3" id="KW-1185">Reference proteome</keyword>
<name>S8D6G1_9LAMI</name>
<protein>
    <submittedName>
        <fullName evidence="2">Uncharacterized protein</fullName>
    </submittedName>
</protein>
<organism evidence="2 3">
    <name type="scientific">Genlisea aurea</name>
    <dbReference type="NCBI Taxonomy" id="192259"/>
    <lineage>
        <taxon>Eukaryota</taxon>
        <taxon>Viridiplantae</taxon>
        <taxon>Streptophyta</taxon>
        <taxon>Embryophyta</taxon>
        <taxon>Tracheophyta</taxon>
        <taxon>Spermatophyta</taxon>
        <taxon>Magnoliopsida</taxon>
        <taxon>eudicotyledons</taxon>
        <taxon>Gunneridae</taxon>
        <taxon>Pentapetalae</taxon>
        <taxon>asterids</taxon>
        <taxon>lamiids</taxon>
        <taxon>Lamiales</taxon>
        <taxon>Lentibulariaceae</taxon>
        <taxon>Genlisea</taxon>
    </lineage>
</organism>